<keyword evidence="1" id="KW-1133">Transmembrane helix</keyword>
<proteinExistence type="predicted"/>
<sequence>MLAPVIWDRLTVGAGVGYATLVSVLLAVGYPRLTPLYVICALLTAVPLAFRDHLDFRAVCLLVAVVLVPMALFGVFFGLFVYAPAALPLVVAALPTPKRYQREKFVAVGVVLAAGLVLFAIQFARF</sequence>
<protein>
    <submittedName>
        <fullName evidence="2">Uncharacterized protein</fullName>
    </submittedName>
</protein>
<evidence type="ECO:0000313" key="2">
    <source>
        <dbReference type="EMBL" id="GAA4263539.1"/>
    </source>
</evidence>
<name>A0ABP8DUF6_9ACTN</name>
<dbReference type="Proteomes" id="UP001500620">
    <property type="component" value="Unassembled WGS sequence"/>
</dbReference>
<keyword evidence="1" id="KW-0812">Transmembrane</keyword>
<feature type="transmembrane region" description="Helical" evidence="1">
    <location>
        <begin position="12"/>
        <end position="30"/>
    </location>
</feature>
<reference evidence="3" key="1">
    <citation type="journal article" date="2019" name="Int. J. Syst. Evol. Microbiol.">
        <title>The Global Catalogue of Microorganisms (GCM) 10K type strain sequencing project: providing services to taxonomists for standard genome sequencing and annotation.</title>
        <authorList>
            <consortium name="The Broad Institute Genomics Platform"/>
            <consortium name="The Broad Institute Genome Sequencing Center for Infectious Disease"/>
            <person name="Wu L."/>
            <person name="Ma J."/>
        </authorList>
    </citation>
    <scope>NUCLEOTIDE SEQUENCE [LARGE SCALE GENOMIC DNA]</scope>
    <source>
        <strain evidence="3">JCM 17441</strain>
    </source>
</reference>
<feature type="transmembrane region" description="Helical" evidence="1">
    <location>
        <begin position="105"/>
        <end position="124"/>
    </location>
</feature>
<organism evidence="2 3">
    <name type="scientific">Dactylosporangium darangshiense</name>
    <dbReference type="NCBI Taxonomy" id="579108"/>
    <lineage>
        <taxon>Bacteria</taxon>
        <taxon>Bacillati</taxon>
        <taxon>Actinomycetota</taxon>
        <taxon>Actinomycetes</taxon>
        <taxon>Micromonosporales</taxon>
        <taxon>Micromonosporaceae</taxon>
        <taxon>Dactylosporangium</taxon>
    </lineage>
</organism>
<gene>
    <name evidence="2" type="ORF">GCM10022255_109000</name>
</gene>
<comment type="caution">
    <text evidence="2">The sequence shown here is derived from an EMBL/GenBank/DDBJ whole genome shotgun (WGS) entry which is preliminary data.</text>
</comment>
<evidence type="ECO:0000256" key="1">
    <source>
        <dbReference type="SAM" id="Phobius"/>
    </source>
</evidence>
<keyword evidence="3" id="KW-1185">Reference proteome</keyword>
<accession>A0ABP8DUF6</accession>
<feature type="transmembrane region" description="Helical" evidence="1">
    <location>
        <begin position="36"/>
        <end position="54"/>
    </location>
</feature>
<keyword evidence="1" id="KW-0472">Membrane</keyword>
<evidence type="ECO:0000313" key="3">
    <source>
        <dbReference type="Proteomes" id="UP001500620"/>
    </source>
</evidence>
<feature type="transmembrane region" description="Helical" evidence="1">
    <location>
        <begin position="61"/>
        <end position="85"/>
    </location>
</feature>
<dbReference type="EMBL" id="BAABAT010000072">
    <property type="protein sequence ID" value="GAA4263539.1"/>
    <property type="molecule type" value="Genomic_DNA"/>
</dbReference>